<dbReference type="EMBL" id="BARJ01000002">
    <property type="protein sequence ID" value="GEM15856.1"/>
    <property type="molecule type" value="Genomic_DNA"/>
</dbReference>
<dbReference type="InterPro" id="IPR021889">
    <property type="entry name" value="DUF3500"/>
</dbReference>
<proteinExistence type="predicted"/>
<feature type="region of interest" description="Disordered" evidence="1">
    <location>
        <begin position="104"/>
        <end position="126"/>
    </location>
</feature>
<name>A0A829X5K7_GLUOY</name>
<gene>
    <name evidence="2" type="ORF">NBRC3293_0353</name>
</gene>
<evidence type="ECO:0000256" key="1">
    <source>
        <dbReference type="SAM" id="MobiDB-lite"/>
    </source>
</evidence>
<evidence type="ECO:0008006" key="4">
    <source>
        <dbReference type="Google" id="ProtNLM"/>
    </source>
</evidence>
<evidence type="ECO:0000313" key="3">
    <source>
        <dbReference type="Proteomes" id="UP000484858"/>
    </source>
</evidence>
<dbReference type="AlphaFoldDB" id="A0A829X5K7"/>
<sequence>MRVRLAEQDAGGRKNQRGQGNVKNRFWMLGGLFLAVSPVVEAGFSQARAASPSGETMPANQTHDAVIAARAFLASFDSQGRTKVQFPFVAQKSGTLARFRRSAPGQPVVPVTGDQTAAPAARGPGMGPPGGFVGERYGTAVWSNFPVSDVLRPGLQMGQLTPAQRAAAFHLLQTLLSARGYQKVQDIMDGDQALADAGTDFASGRAVYTIGIFGEPSATAPWMVQFGGHHLGLNLVIDGPHGVMTPTLTGAQPAIYKRSGRTVRVLAGENDKAFALLDALDAQQRKQAILPYAVDDLVAGPGHDGETIVPEGIKGSALNAAQKEMLMDIIGEWAGIINDTYAAPRLKEIREGLDETWFAWSGPTTHEPDRNGSSYYRIQGPHLLIEFSPQGVGGDPTLHVHTVYRDPTNSYGSRFTAP</sequence>
<comment type="caution">
    <text evidence="2">The sequence shown here is derived from an EMBL/GenBank/DDBJ whole genome shotgun (WGS) entry which is preliminary data.</text>
</comment>
<dbReference type="PANTHER" id="PTHR37489">
    <property type="entry name" value="DUF3500 DOMAIN-CONTAINING PROTEIN"/>
    <property type="match status" value="1"/>
</dbReference>
<dbReference type="PANTHER" id="PTHR37489:SF1">
    <property type="entry name" value="DUF3500 DOMAIN-CONTAINING PROTEIN"/>
    <property type="match status" value="1"/>
</dbReference>
<dbReference type="Proteomes" id="UP000484858">
    <property type="component" value="Unassembled WGS sequence"/>
</dbReference>
<evidence type="ECO:0000313" key="2">
    <source>
        <dbReference type="EMBL" id="GEM15856.1"/>
    </source>
</evidence>
<protein>
    <recommendedName>
        <fullName evidence="4">DUF3500 domain-containing protein</fullName>
    </recommendedName>
</protein>
<dbReference type="Pfam" id="PF12006">
    <property type="entry name" value="DUF3500"/>
    <property type="match status" value="1"/>
</dbReference>
<accession>A0A829X5K7</accession>
<reference evidence="2 3" key="1">
    <citation type="submission" date="2013-04" db="EMBL/GenBank/DDBJ databases">
        <title>Gluconobacter oxydans NBRC 3293 whole genome sequence.</title>
        <authorList>
            <person name="Matsutani M."/>
            <person name="Yakushi T."/>
            <person name="Matsushita K."/>
        </authorList>
    </citation>
    <scope>NUCLEOTIDE SEQUENCE [LARGE SCALE GENOMIC DNA]</scope>
    <source>
        <strain evidence="2 3">NBRC 3293</strain>
    </source>
</reference>
<organism evidence="2 3">
    <name type="scientific">Gluconobacter oxydans NBRC 3293</name>
    <dbReference type="NCBI Taxonomy" id="1315969"/>
    <lineage>
        <taxon>Bacteria</taxon>
        <taxon>Pseudomonadati</taxon>
        <taxon>Pseudomonadota</taxon>
        <taxon>Alphaproteobacteria</taxon>
        <taxon>Acetobacterales</taxon>
        <taxon>Acetobacteraceae</taxon>
        <taxon>Gluconobacter</taxon>
    </lineage>
</organism>